<protein>
    <recommendedName>
        <fullName evidence="2">Lysozyme inhibitor LprI-like N-terminal domain-containing protein</fullName>
    </recommendedName>
</protein>
<feature type="domain" description="Lysozyme inhibitor LprI-like N-terminal" evidence="2">
    <location>
        <begin position="40"/>
        <end position="141"/>
    </location>
</feature>
<sequence length="147" mass="16246" precursor="true">MRQNSRHYGKWGDAMKSIFLALALIATGVQAAEESDNNPCDAVENDIQTLECSVYGRTTAEDLLKDNYQSLTERLQTTYGKNPTQLADITAKLKAAQQQWLKTRDADCAVEAFPATSGSKAFTIAQNDCVARMSDERSEFLESIGQE</sequence>
<feature type="chain" id="PRO_5023045080" description="Lysozyme inhibitor LprI-like N-terminal domain-containing protein" evidence="1">
    <location>
        <begin position="32"/>
        <end position="147"/>
    </location>
</feature>
<dbReference type="Pfam" id="PF07007">
    <property type="entry name" value="LprI"/>
    <property type="match status" value="1"/>
</dbReference>
<keyword evidence="1" id="KW-0732">Signal</keyword>
<dbReference type="EMBL" id="CABVHK010000007">
    <property type="protein sequence ID" value="VVM83482.1"/>
    <property type="molecule type" value="Genomic_DNA"/>
</dbReference>
<name>A0A5E6ST05_PSEFL</name>
<dbReference type="AlphaFoldDB" id="A0A5E6ST05"/>
<feature type="signal peptide" evidence="1">
    <location>
        <begin position="1"/>
        <end position="31"/>
    </location>
</feature>
<dbReference type="Gene3D" id="1.20.1270.180">
    <property type="match status" value="1"/>
</dbReference>
<gene>
    <name evidence="3" type="ORF">PS662_02449</name>
</gene>
<evidence type="ECO:0000256" key="1">
    <source>
        <dbReference type="SAM" id="SignalP"/>
    </source>
</evidence>
<organism evidence="3 4">
    <name type="scientific">Pseudomonas fluorescens</name>
    <dbReference type="NCBI Taxonomy" id="294"/>
    <lineage>
        <taxon>Bacteria</taxon>
        <taxon>Pseudomonadati</taxon>
        <taxon>Pseudomonadota</taxon>
        <taxon>Gammaproteobacteria</taxon>
        <taxon>Pseudomonadales</taxon>
        <taxon>Pseudomonadaceae</taxon>
        <taxon>Pseudomonas</taxon>
    </lineage>
</organism>
<evidence type="ECO:0000313" key="4">
    <source>
        <dbReference type="Proteomes" id="UP000326953"/>
    </source>
</evidence>
<evidence type="ECO:0000313" key="3">
    <source>
        <dbReference type="EMBL" id="VVM83482.1"/>
    </source>
</evidence>
<proteinExistence type="predicted"/>
<dbReference type="Proteomes" id="UP000326953">
    <property type="component" value="Unassembled WGS sequence"/>
</dbReference>
<accession>A0A5E6ST05</accession>
<evidence type="ECO:0000259" key="2">
    <source>
        <dbReference type="Pfam" id="PF07007"/>
    </source>
</evidence>
<reference evidence="3 4" key="1">
    <citation type="submission" date="2019-09" db="EMBL/GenBank/DDBJ databases">
        <authorList>
            <person name="Chandra G."/>
            <person name="Truman W A."/>
        </authorList>
    </citation>
    <scope>NUCLEOTIDE SEQUENCE [LARGE SCALE GENOMIC DNA]</scope>
    <source>
        <strain evidence="3">PS662</strain>
    </source>
</reference>
<dbReference type="InterPro" id="IPR009739">
    <property type="entry name" value="LprI-like_N"/>
</dbReference>